<reference evidence="1" key="2">
    <citation type="submission" date="2020-09" db="EMBL/GenBank/DDBJ databases">
        <authorList>
            <person name="Sun Q."/>
            <person name="Zhou Y."/>
        </authorList>
    </citation>
    <scope>NUCLEOTIDE SEQUENCE</scope>
    <source>
        <strain evidence="1">CGMCC 1.12181</strain>
    </source>
</reference>
<dbReference type="AlphaFoldDB" id="A0A917CUC1"/>
<name>A0A917CUC1_9GAMM</name>
<dbReference type="PANTHER" id="PTHR37953:SF1">
    <property type="entry name" value="UPF0127 PROTEIN MJ1496"/>
    <property type="match status" value="1"/>
</dbReference>
<organism evidence="1 2">
    <name type="scientific">Marinicella pacifica</name>
    <dbReference type="NCBI Taxonomy" id="1171543"/>
    <lineage>
        <taxon>Bacteria</taxon>
        <taxon>Pseudomonadati</taxon>
        <taxon>Pseudomonadota</taxon>
        <taxon>Gammaproteobacteria</taxon>
        <taxon>Lysobacterales</taxon>
        <taxon>Marinicellaceae</taxon>
        <taxon>Marinicella</taxon>
    </lineage>
</organism>
<gene>
    <name evidence="1" type="ORF">GCM10011365_19810</name>
</gene>
<dbReference type="Gene3D" id="2.60.120.1140">
    <property type="entry name" value="Protein of unknown function DUF192"/>
    <property type="match status" value="1"/>
</dbReference>
<evidence type="ECO:0000313" key="1">
    <source>
        <dbReference type="EMBL" id="GGF98582.1"/>
    </source>
</evidence>
<evidence type="ECO:0000313" key="2">
    <source>
        <dbReference type="Proteomes" id="UP000605253"/>
    </source>
</evidence>
<dbReference type="Proteomes" id="UP000605253">
    <property type="component" value="Unassembled WGS sequence"/>
</dbReference>
<comment type="caution">
    <text evidence="1">The sequence shown here is derived from an EMBL/GenBank/DDBJ whole genome shotgun (WGS) entry which is preliminary data.</text>
</comment>
<dbReference type="Pfam" id="PF02643">
    <property type="entry name" value="DUF192"/>
    <property type="match status" value="1"/>
</dbReference>
<accession>A0A917CUC1</accession>
<dbReference type="InterPro" id="IPR038695">
    <property type="entry name" value="Saro_0823-like_sf"/>
</dbReference>
<dbReference type="PANTHER" id="PTHR37953">
    <property type="entry name" value="UPF0127 PROTEIN MJ1496"/>
    <property type="match status" value="1"/>
</dbReference>
<reference evidence="1" key="1">
    <citation type="journal article" date="2014" name="Int. J. Syst. Evol. Microbiol.">
        <title>Complete genome sequence of Corynebacterium casei LMG S-19264T (=DSM 44701T), isolated from a smear-ripened cheese.</title>
        <authorList>
            <consortium name="US DOE Joint Genome Institute (JGI-PGF)"/>
            <person name="Walter F."/>
            <person name="Albersmeier A."/>
            <person name="Kalinowski J."/>
            <person name="Ruckert C."/>
        </authorList>
    </citation>
    <scope>NUCLEOTIDE SEQUENCE</scope>
    <source>
        <strain evidence="1">CGMCC 1.12181</strain>
    </source>
</reference>
<dbReference type="InterPro" id="IPR003795">
    <property type="entry name" value="DUF192"/>
</dbReference>
<evidence type="ECO:0008006" key="3">
    <source>
        <dbReference type="Google" id="ProtNLM"/>
    </source>
</evidence>
<keyword evidence="2" id="KW-1185">Reference proteome</keyword>
<dbReference type="EMBL" id="BMEO01000009">
    <property type="protein sequence ID" value="GGF98582.1"/>
    <property type="molecule type" value="Genomic_DNA"/>
</dbReference>
<dbReference type="RefSeq" id="WP_229728316.1">
    <property type="nucleotide sequence ID" value="NZ_BAABJF010000010.1"/>
</dbReference>
<proteinExistence type="predicted"/>
<protein>
    <recommendedName>
        <fullName evidence="3">DUF192 domain-containing protein</fullName>
    </recommendedName>
</protein>
<sequence length="144" mass="16248">MMKTSFLFGLFLLLAGCQTTPHQVSINEVTFQVSLAEDDNSRAMGLMYKKSLPPDAGMLFIFPDSRPRAFWMKNTLIPLDILYFNHNKILVSIQADVPPCRNTTSRCPNYPSEKPAQYVLEINAGLADKYGFKVGDELILDLKK</sequence>
<dbReference type="PROSITE" id="PS51257">
    <property type="entry name" value="PROKAR_LIPOPROTEIN"/>
    <property type="match status" value="1"/>
</dbReference>